<evidence type="ECO:0000259" key="2">
    <source>
        <dbReference type="Pfam" id="PF25077"/>
    </source>
</evidence>
<organism evidence="3 4">
    <name type="scientific">Luteipulveratus flavus</name>
    <dbReference type="NCBI Taxonomy" id="3031728"/>
    <lineage>
        <taxon>Bacteria</taxon>
        <taxon>Bacillati</taxon>
        <taxon>Actinomycetota</taxon>
        <taxon>Actinomycetes</taxon>
        <taxon>Micrococcales</taxon>
        <taxon>Dermacoccaceae</taxon>
        <taxon>Luteipulveratus</taxon>
    </lineage>
</organism>
<evidence type="ECO:0000313" key="3">
    <source>
        <dbReference type="EMBL" id="MDF8265334.1"/>
    </source>
</evidence>
<dbReference type="Proteomes" id="UP001528912">
    <property type="component" value="Unassembled WGS sequence"/>
</dbReference>
<dbReference type="CDD" id="cd07389">
    <property type="entry name" value="MPP_PhoD"/>
    <property type="match status" value="1"/>
</dbReference>
<proteinExistence type="predicted"/>
<sequence length="557" mass="62467">MPDSFLVLGPLLRHVGQTAATVWVQTEADSVVTVHCDGRSWSSRTFGVHDKHYALIVVDGLVPGTVQEYAVEVDGVRAWPEPESTLPPSRIATLRPDKAPRLAFGSCRTSVPHDREGTKTHGVDALRSYALDMAANADTHAWPDLVVMLGDQVYADEISDEMEEFIRERRGLEEAPGAELKDYIEYAHLYRLAWSDPVNRWLLSTLPSAMIFDDHDVRDDWNTSATWHAKMNATEWWHERIVGALMSYWVYQHVGNLSPKELAGDEVWQLIVQHAESGAAEELDLTATLRALAERVDTQPETYRFSYTRDLGRGRLVMIDSRAARDLRPEHRAMLDEVEARWVDEQLTGDVEHLFIGTSLPFLIAPGIHDLEAINEAISEGAYGKRLAGAGERLRQAVDLEHWGAFQRSFAEVLAAVVEIARGERGTAPRAITFLSGDVHHSYVAQIPREQYGLTSEIVQAVCSPIRNPLPKHARVLNDLLGRGLARPMRWLAGRASKVPDPAYTWSVTEGPWFDNNLAVADVEEDGRLELRWYTGDVHDEQYDAPTPREVARVEIG</sequence>
<accession>A0ABT6C8T3</accession>
<gene>
    <name evidence="3" type="ORF">P4R38_13860</name>
</gene>
<protein>
    <submittedName>
        <fullName evidence="3">Alkaline phosphatase D family protein</fullName>
    </submittedName>
</protein>
<comment type="caution">
    <text evidence="3">The sequence shown here is derived from an EMBL/GenBank/DDBJ whole genome shotgun (WGS) entry which is preliminary data.</text>
</comment>
<dbReference type="Gene3D" id="3.60.21.70">
    <property type="entry name" value="PhoD-like phosphatase"/>
    <property type="match status" value="1"/>
</dbReference>
<dbReference type="Pfam" id="PF25077">
    <property type="entry name" value="DUF7800"/>
    <property type="match status" value="1"/>
</dbReference>
<dbReference type="Pfam" id="PF09423">
    <property type="entry name" value="PhoD"/>
    <property type="match status" value="1"/>
</dbReference>
<name>A0ABT6C8T3_9MICO</name>
<dbReference type="RefSeq" id="WP_277192648.1">
    <property type="nucleotide sequence ID" value="NZ_JAROAV010000033.1"/>
</dbReference>
<dbReference type="InterPro" id="IPR038607">
    <property type="entry name" value="PhoD-like_sf"/>
</dbReference>
<evidence type="ECO:0000313" key="4">
    <source>
        <dbReference type="Proteomes" id="UP001528912"/>
    </source>
</evidence>
<dbReference type="PANTHER" id="PTHR37031">
    <property type="entry name" value="METALLOPHOSPHATASE BINDING DOMAIN PROTEIN"/>
    <property type="match status" value="1"/>
</dbReference>
<dbReference type="InterPro" id="IPR018946">
    <property type="entry name" value="PhoD-like_MPP"/>
</dbReference>
<feature type="domain" description="DUF7800" evidence="2">
    <location>
        <begin position="6"/>
        <end position="91"/>
    </location>
</feature>
<feature type="domain" description="PhoD-like phosphatase metallophosphatase" evidence="1">
    <location>
        <begin position="142"/>
        <end position="467"/>
    </location>
</feature>
<dbReference type="InterPro" id="IPR056702">
    <property type="entry name" value="DUF7800"/>
</dbReference>
<reference evidence="3 4" key="1">
    <citation type="submission" date="2023-03" db="EMBL/GenBank/DDBJ databases">
        <title>YIM 133296 draft genome.</title>
        <authorList>
            <person name="Xiong L."/>
        </authorList>
    </citation>
    <scope>NUCLEOTIDE SEQUENCE [LARGE SCALE GENOMIC DNA]</scope>
    <source>
        <strain evidence="3 4">YIM 133296</strain>
    </source>
</reference>
<dbReference type="InterPro" id="IPR029052">
    <property type="entry name" value="Metallo-depent_PP-like"/>
</dbReference>
<dbReference type="EMBL" id="JAROAV010000033">
    <property type="protein sequence ID" value="MDF8265334.1"/>
    <property type="molecule type" value="Genomic_DNA"/>
</dbReference>
<dbReference type="SUPFAM" id="SSF56300">
    <property type="entry name" value="Metallo-dependent phosphatases"/>
    <property type="match status" value="1"/>
</dbReference>
<evidence type="ECO:0000259" key="1">
    <source>
        <dbReference type="Pfam" id="PF09423"/>
    </source>
</evidence>
<keyword evidence="4" id="KW-1185">Reference proteome</keyword>
<dbReference type="PANTHER" id="PTHR37031:SF2">
    <property type="entry name" value="PHOD-LIKE PHOSPHATASE METALLOPHOSPHATASE DOMAIN-CONTAINING PROTEIN"/>
    <property type="match status" value="1"/>
</dbReference>